<dbReference type="InterPro" id="IPR036259">
    <property type="entry name" value="MFS_trans_sf"/>
</dbReference>
<dbReference type="SUPFAM" id="SSF103473">
    <property type="entry name" value="MFS general substrate transporter"/>
    <property type="match status" value="1"/>
</dbReference>
<gene>
    <name evidence="8" type="ORF">INT45_001930</name>
</gene>
<name>A0A8H7S6Y0_9FUNG</name>
<keyword evidence="3 7" id="KW-0812">Transmembrane</keyword>
<feature type="transmembrane region" description="Helical" evidence="7">
    <location>
        <begin position="198"/>
        <end position="220"/>
    </location>
</feature>
<evidence type="ECO:0000256" key="5">
    <source>
        <dbReference type="ARBA" id="ARBA00023136"/>
    </source>
</evidence>
<feature type="transmembrane region" description="Helical" evidence="7">
    <location>
        <begin position="397"/>
        <end position="418"/>
    </location>
</feature>
<feature type="region of interest" description="Disordered" evidence="6">
    <location>
        <begin position="464"/>
        <end position="502"/>
    </location>
</feature>
<dbReference type="Proteomes" id="UP000646827">
    <property type="component" value="Unassembled WGS sequence"/>
</dbReference>
<evidence type="ECO:0000256" key="7">
    <source>
        <dbReference type="SAM" id="Phobius"/>
    </source>
</evidence>
<organism evidence="8 9">
    <name type="scientific">Circinella minor</name>
    <dbReference type="NCBI Taxonomy" id="1195481"/>
    <lineage>
        <taxon>Eukaryota</taxon>
        <taxon>Fungi</taxon>
        <taxon>Fungi incertae sedis</taxon>
        <taxon>Mucoromycota</taxon>
        <taxon>Mucoromycotina</taxon>
        <taxon>Mucoromycetes</taxon>
        <taxon>Mucorales</taxon>
        <taxon>Lichtheimiaceae</taxon>
        <taxon>Circinella</taxon>
    </lineage>
</organism>
<evidence type="ECO:0000256" key="3">
    <source>
        <dbReference type="ARBA" id="ARBA00022692"/>
    </source>
</evidence>
<dbReference type="GO" id="GO:0022857">
    <property type="term" value="F:transmembrane transporter activity"/>
    <property type="evidence" value="ECO:0007669"/>
    <property type="project" value="InterPro"/>
</dbReference>
<evidence type="ECO:0000256" key="4">
    <source>
        <dbReference type="ARBA" id="ARBA00022989"/>
    </source>
</evidence>
<evidence type="ECO:0000313" key="8">
    <source>
        <dbReference type="EMBL" id="KAG2223796.1"/>
    </source>
</evidence>
<keyword evidence="9" id="KW-1185">Reference proteome</keyword>
<evidence type="ECO:0008006" key="10">
    <source>
        <dbReference type="Google" id="ProtNLM"/>
    </source>
</evidence>
<dbReference type="GO" id="GO:0016020">
    <property type="term" value="C:membrane"/>
    <property type="evidence" value="ECO:0007669"/>
    <property type="project" value="UniProtKB-SubCell"/>
</dbReference>
<keyword evidence="2" id="KW-0813">Transport</keyword>
<dbReference type="Pfam" id="PF07690">
    <property type="entry name" value="MFS_1"/>
    <property type="match status" value="1"/>
</dbReference>
<dbReference type="PANTHER" id="PTHR43791">
    <property type="entry name" value="PERMEASE-RELATED"/>
    <property type="match status" value="1"/>
</dbReference>
<dbReference type="OrthoDB" id="6730379at2759"/>
<accession>A0A8H7S6Y0</accession>
<dbReference type="Gene3D" id="1.20.1250.20">
    <property type="entry name" value="MFS general substrate transporter like domains"/>
    <property type="match status" value="1"/>
</dbReference>
<comment type="subcellular location">
    <subcellularLocation>
        <location evidence="1">Membrane</location>
        <topology evidence="1">Multi-pass membrane protein</topology>
    </subcellularLocation>
</comment>
<keyword evidence="5 7" id="KW-0472">Membrane</keyword>
<evidence type="ECO:0000256" key="1">
    <source>
        <dbReference type="ARBA" id="ARBA00004141"/>
    </source>
</evidence>
<comment type="caution">
    <text evidence="8">The sequence shown here is derived from an EMBL/GenBank/DDBJ whole genome shotgun (WGS) entry which is preliminary data.</text>
</comment>
<feature type="compositionally biased region" description="Low complexity" evidence="6">
    <location>
        <begin position="471"/>
        <end position="480"/>
    </location>
</feature>
<feature type="transmembrane region" description="Helical" evidence="7">
    <location>
        <begin position="364"/>
        <end position="385"/>
    </location>
</feature>
<dbReference type="AlphaFoldDB" id="A0A8H7S6Y0"/>
<feature type="transmembrane region" description="Helical" evidence="7">
    <location>
        <begin position="78"/>
        <end position="96"/>
    </location>
</feature>
<feature type="transmembrane region" description="Helical" evidence="7">
    <location>
        <begin position="304"/>
        <end position="323"/>
    </location>
</feature>
<dbReference type="InterPro" id="IPR011701">
    <property type="entry name" value="MFS"/>
</dbReference>
<feature type="transmembrane region" description="Helical" evidence="7">
    <location>
        <begin position="161"/>
        <end position="186"/>
    </location>
</feature>
<feature type="compositionally biased region" description="Basic and acidic residues" evidence="6">
    <location>
        <begin position="493"/>
        <end position="502"/>
    </location>
</feature>
<feature type="transmembrane region" description="Helical" evidence="7">
    <location>
        <begin position="335"/>
        <end position="358"/>
    </location>
</feature>
<dbReference type="PANTHER" id="PTHR43791:SF36">
    <property type="entry name" value="TRANSPORTER, PUTATIVE (AFU_ORTHOLOGUE AFUA_6G08340)-RELATED"/>
    <property type="match status" value="1"/>
</dbReference>
<sequence length="502" mass="57064">MDFKDEQKEKMKIVAVDEPSVIQERKVIQKINLVAVPVMLLVMFFQQLDKMTLNFAAMLGIYKDVNISHDEFGLAGSLYYLAQLIFQSTIVIYFLQRFPLSKVLSIPMFCWGWSLIGSSFVSNFIQLATCRFLLGAFEAFTYPSLFLFIKTHYRRSEQGTYLALVYISLCAAIMCGSLFTFGIGHIADTEFMHGHGNWAWSMLIYGAITVCFSIIVLIYLPDSPYSKRFHLTDGEKEIVTARIADNNVLRISNIQWNQIIESLKEPRYWCLLLLTAISNLPNGAITIFSSQLIKDLGFSELNSILLNIPRNIYEIITYIVFIYSTNRIRWCKNNVAYTSALLTLIPTIGIVLLLAIPVSDEKPIGRLVGLCIIPTTFATLGGQALVSSNVAGKTKMIFYTTTVTTANTLGHFIGPMAMVQSEFPEYTTALTVYIIADMITILLLFYVGWSFQNDNNIRLKKKQKQEDENLDLQQQNNSNNVDKEEHEDLTDVQQDHKFIYKP</sequence>
<protein>
    <recommendedName>
        <fullName evidence="10">Major facilitator superfamily (MFS) profile domain-containing protein</fullName>
    </recommendedName>
</protein>
<reference evidence="8 9" key="1">
    <citation type="submission" date="2020-12" db="EMBL/GenBank/DDBJ databases">
        <title>Metabolic potential, ecology and presence of endohyphal bacteria is reflected in genomic diversity of Mucoromycotina.</title>
        <authorList>
            <person name="Muszewska A."/>
            <person name="Okrasinska A."/>
            <person name="Steczkiewicz K."/>
            <person name="Drgas O."/>
            <person name="Orlowska M."/>
            <person name="Perlinska-Lenart U."/>
            <person name="Aleksandrzak-Piekarczyk T."/>
            <person name="Szatraj K."/>
            <person name="Zielenkiewicz U."/>
            <person name="Pilsyk S."/>
            <person name="Malc E."/>
            <person name="Mieczkowski P."/>
            <person name="Kruszewska J.S."/>
            <person name="Biernat P."/>
            <person name="Pawlowska J."/>
        </authorList>
    </citation>
    <scope>NUCLEOTIDE SEQUENCE [LARGE SCALE GENOMIC DNA]</scope>
    <source>
        <strain evidence="8 9">CBS 142.35</strain>
    </source>
</reference>
<proteinExistence type="predicted"/>
<feature type="transmembrane region" description="Helical" evidence="7">
    <location>
        <begin position="103"/>
        <end position="125"/>
    </location>
</feature>
<keyword evidence="4 7" id="KW-1133">Transmembrane helix</keyword>
<evidence type="ECO:0000256" key="6">
    <source>
        <dbReference type="SAM" id="MobiDB-lite"/>
    </source>
</evidence>
<feature type="transmembrane region" description="Helical" evidence="7">
    <location>
        <begin position="268"/>
        <end position="292"/>
    </location>
</feature>
<feature type="transmembrane region" description="Helical" evidence="7">
    <location>
        <begin position="31"/>
        <end position="48"/>
    </location>
</feature>
<feature type="transmembrane region" description="Helical" evidence="7">
    <location>
        <begin position="430"/>
        <end position="451"/>
    </location>
</feature>
<feature type="transmembrane region" description="Helical" evidence="7">
    <location>
        <begin position="131"/>
        <end position="149"/>
    </location>
</feature>
<evidence type="ECO:0000256" key="2">
    <source>
        <dbReference type="ARBA" id="ARBA00022448"/>
    </source>
</evidence>
<evidence type="ECO:0000313" key="9">
    <source>
        <dbReference type="Proteomes" id="UP000646827"/>
    </source>
</evidence>
<dbReference type="EMBL" id="JAEPRB010000054">
    <property type="protein sequence ID" value="KAG2223796.1"/>
    <property type="molecule type" value="Genomic_DNA"/>
</dbReference>